<dbReference type="Proteomes" id="UP000321083">
    <property type="component" value="Unassembled WGS sequence"/>
</dbReference>
<protein>
    <submittedName>
        <fullName evidence="2">Uncharacterized protein</fullName>
    </submittedName>
</protein>
<keyword evidence="1" id="KW-1133">Transmembrane helix</keyword>
<keyword evidence="3" id="KW-1185">Reference proteome</keyword>
<organism evidence="2 3">
    <name type="scientific">Planctomyces bekefii</name>
    <dbReference type="NCBI Taxonomy" id="1653850"/>
    <lineage>
        <taxon>Bacteria</taxon>
        <taxon>Pseudomonadati</taxon>
        <taxon>Planctomycetota</taxon>
        <taxon>Planctomycetia</taxon>
        <taxon>Planctomycetales</taxon>
        <taxon>Planctomycetaceae</taxon>
        <taxon>Planctomyces</taxon>
    </lineage>
</organism>
<comment type="caution">
    <text evidence="2">The sequence shown here is derived from an EMBL/GenBank/DDBJ whole genome shotgun (WGS) entry which is preliminary data.</text>
</comment>
<dbReference type="AlphaFoldDB" id="A0A5C6M135"/>
<keyword evidence="1" id="KW-0812">Transmembrane</keyword>
<proteinExistence type="predicted"/>
<feature type="non-terminal residue" evidence="2">
    <location>
        <position position="33"/>
    </location>
</feature>
<gene>
    <name evidence="2" type="ORF">E3A20_24230</name>
</gene>
<evidence type="ECO:0000313" key="3">
    <source>
        <dbReference type="Proteomes" id="UP000321083"/>
    </source>
</evidence>
<reference evidence="2 3" key="2">
    <citation type="submission" date="2019-08" db="EMBL/GenBank/DDBJ databases">
        <authorList>
            <person name="Henke P."/>
        </authorList>
    </citation>
    <scope>NUCLEOTIDE SEQUENCE [LARGE SCALE GENOMIC DNA]</scope>
    <source>
        <strain evidence="2">Phe10_nw2017</strain>
    </source>
</reference>
<accession>A0A5C6M135</accession>
<name>A0A5C6M135_9PLAN</name>
<evidence type="ECO:0000256" key="1">
    <source>
        <dbReference type="SAM" id="Phobius"/>
    </source>
</evidence>
<dbReference type="EMBL" id="SRHE01000665">
    <property type="protein sequence ID" value="TWW08446.1"/>
    <property type="molecule type" value="Genomic_DNA"/>
</dbReference>
<feature type="transmembrane region" description="Helical" evidence="1">
    <location>
        <begin position="12"/>
        <end position="31"/>
    </location>
</feature>
<evidence type="ECO:0000313" key="2">
    <source>
        <dbReference type="EMBL" id="TWW08446.1"/>
    </source>
</evidence>
<keyword evidence="1" id="KW-0472">Membrane</keyword>
<sequence>MANENSGLNPWLMFVLLFVAGVTGDAVNYLIGR</sequence>
<reference evidence="2 3" key="1">
    <citation type="submission" date="2019-08" db="EMBL/GenBank/DDBJ databases">
        <title>100 year-old enigma solved: identification of Planctomyces bekefii, the type genus and species of the phylum Planctomycetes.</title>
        <authorList>
            <person name="Svetlana D.N."/>
            <person name="Overmann J."/>
        </authorList>
    </citation>
    <scope>NUCLEOTIDE SEQUENCE [LARGE SCALE GENOMIC DNA]</scope>
    <source>
        <strain evidence="2">Phe10_nw2017</strain>
    </source>
</reference>